<dbReference type="FunFam" id="3.10.20.30:FF:000001">
    <property type="entry name" value="Ribosome-binding ATPase YchF"/>
    <property type="match status" value="1"/>
</dbReference>
<evidence type="ECO:0000259" key="8">
    <source>
        <dbReference type="PROSITE" id="PS51880"/>
    </source>
</evidence>
<dbReference type="HAMAP" id="MF_00944">
    <property type="entry name" value="YchF_OLA1_ATPase"/>
    <property type="match status" value="1"/>
</dbReference>
<dbReference type="InterPro" id="IPR004396">
    <property type="entry name" value="ATPase_YchF/OLA1"/>
</dbReference>
<comment type="caution">
    <text evidence="9">The sequence shown here is derived from an EMBL/GenBank/DDBJ whole genome shotgun (WGS) entry which is preliminary data.</text>
</comment>
<dbReference type="CDD" id="cd04867">
    <property type="entry name" value="TGS_YchF_OLA1"/>
    <property type="match status" value="1"/>
</dbReference>
<dbReference type="FunFam" id="1.10.150.300:FF:000001">
    <property type="entry name" value="Ribosome-binding ATPase YchF"/>
    <property type="match status" value="1"/>
</dbReference>
<dbReference type="AlphaFoldDB" id="A0A1F4URZ2"/>
<dbReference type="PROSITE" id="PS51710">
    <property type="entry name" value="G_OBG"/>
    <property type="match status" value="1"/>
</dbReference>
<dbReference type="InterPro" id="IPR013029">
    <property type="entry name" value="YchF_C"/>
</dbReference>
<dbReference type="InterPro" id="IPR031167">
    <property type="entry name" value="G_OBG"/>
</dbReference>
<dbReference type="GO" id="GO:0016887">
    <property type="term" value="F:ATP hydrolysis activity"/>
    <property type="evidence" value="ECO:0007669"/>
    <property type="project" value="UniProtKB-UniRule"/>
</dbReference>
<feature type="domain" description="TGS" evidence="8">
    <location>
        <begin position="280"/>
        <end position="363"/>
    </location>
</feature>
<name>A0A1F4URZ2_UNCKA</name>
<dbReference type="InterPro" id="IPR012676">
    <property type="entry name" value="TGS-like"/>
</dbReference>
<evidence type="ECO:0000256" key="3">
    <source>
        <dbReference type="ARBA" id="ARBA00022741"/>
    </source>
</evidence>
<gene>
    <name evidence="6" type="primary">ychF</name>
    <name evidence="9" type="ORF">A2886_02100</name>
</gene>
<dbReference type="PRINTS" id="PR00326">
    <property type="entry name" value="GTP1OBG"/>
</dbReference>
<organism evidence="9 10">
    <name type="scientific">candidate division WWE3 bacterium RIFCSPHIGHO2_01_FULL_42_13</name>
    <dbReference type="NCBI Taxonomy" id="1802617"/>
    <lineage>
        <taxon>Bacteria</taxon>
        <taxon>Katanobacteria</taxon>
    </lineage>
</organism>
<dbReference type="SUPFAM" id="SSF81271">
    <property type="entry name" value="TGS-like"/>
    <property type="match status" value="1"/>
</dbReference>
<dbReference type="InterPro" id="IPR004095">
    <property type="entry name" value="TGS"/>
</dbReference>
<dbReference type="GO" id="GO:0005524">
    <property type="term" value="F:ATP binding"/>
    <property type="evidence" value="ECO:0007669"/>
    <property type="project" value="UniProtKB-UniRule"/>
</dbReference>
<comment type="cofactor">
    <cofactor evidence="1">
        <name>Mg(2+)</name>
        <dbReference type="ChEBI" id="CHEBI:18420"/>
    </cofactor>
</comment>
<keyword evidence="4 6" id="KW-0067">ATP-binding</keyword>
<evidence type="ECO:0000256" key="1">
    <source>
        <dbReference type="ARBA" id="ARBA00001946"/>
    </source>
</evidence>
<protein>
    <recommendedName>
        <fullName evidence="6">Ribosome-binding ATPase YchF</fullName>
    </recommendedName>
</protein>
<dbReference type="Gene3D" id="3.40.50.300">
    <property type="entry name" value="P-loop containing nucleotide triphosphate hydrolases"/>
    <property type="match status" value="1"/>
</dbReference>
<dbReference type="PANTHER" id="PTHR23305">
    <property type="entry name" value="OBG GTPASE FAMILY"/>
    <property type="match status" value="1"/>
</dbReference>
<dbReference type="GO" id="GO:0043023">
    <property type="term" value="F:ribosomal large subunit binding"/>
    <property type="evidence" value="ECO:0007669"/>
    <property type="project" value="UniProtKB-UniRule"/>
</dbReference>
<dbReference type="EMBL" id="MEVA01000006">
    <property type="protein sequence ID" value="OGC47560.1"/>
    <property type="molecule type" value="Genomic_DNA"/>
</dbReference>
<proteinExistence type="inferred from homology"/>
<dbReference type="InterPro" id="IPR027417">
    <property type="entry name" value="P-loop_NTPase"/>
</dbReference>
<dbReference type="GO" id="GO:0046872">
    <property type="term" value="F:metal ion binding"/>
    <property type="evidence" value="ECO:0007669"/>
    <property type="project" value="UniProtKB-KW"/>
</dbReference>
<sequence>MQIGIIGLPNVGKSTLFNALLKKQVALAANYPFATVEPNIGVVDVPDERLDKLAELVKVEFGGRNGEREVPEKTIPAVVKFVDIAGLVKGASEGEGLGNKFLSHIREVDAIVHVIRDFEDENVTRAGSTNPQSDKEIIETELILADLQVLETRAGSLGKDSRVPDKDQAKKSQALEKLSVALKKGELASSVGLSDGEKELVKDLNLLTFKPVIQVFNVSESAVASGSEISVSTNSVQLCAKLESELSNLSEEEQKEYLKELGLKLSGLDKVIKLGYDLLGLQTFLTAGPKEVRAWTIKKGTKAPQAAGTIHTDFERGFISAEVISYENLIAVGGWKAAKDKGLIRIEGKTYEMKDGDVVEFNFSV</sequence>
<dbReference type="Gene3D" id="3.10.20.30">
    <property type="match status" value="1"/>
</dbReference>
<dbReference type="PROSITE" id="PS51880">
    <property type="entry name" value="TGS"/>
    <property type="match status" value="1"/>
</dbReference>
<dbReference type="GO" id="GO:0005525">
    <property type="term" value="F:GTP binding"/>
    <property type="evidence" value="ECO:0007669"/>
    <property type="project" value="InterPro"/>
</dbReference>
<dbReference type="CDD" id="cd01900">
    <property type="entry name" value="YchF"/>
    <property type="match status" value="1"/>
</dbReference>
<feature type="binding site" evidence="6">
    <location>
        <begin position="10"/>
        <end position="15"/>
    </location>
    <ligand>
        <name>ATP</name>
        <dbReference type="ChEBI" id="CHEBI:30616"/>
    </ligand>
</feature>
<feature type="domain" description="OBG-type G" evidence="7">
    <location>
        <begin position="1"/>
        <end position="280"/>
    </location>
</feature>
<dbReference type="Pfam" id="PF06071">
    <property type="entry name" value="YchF-GTPase_C"/>
    <property type="match status" value="1"/>
</dbReference>
<dbReference type="Gene3D" id="1.10.150.300">
    <property type="entry name" value="TGS-like domain"/>
    <property type="match status" value="1"/>
</dbReference>
<comment type="similarity">
    <text evidence="6">Belongs to the TRAFAC class OBG-HflX-like GTPase superfamily. OBG GTPase family. YchF/OLA1 subfamily.</text>
</comment>
<evidence type="ECO:0000256" key="5">
    <source>
        <dbReference type="ARBA" id="ARBA00022842"/>
    </source>
</evidence>
<comment type="function">
    <text evidence="6">ATPase that binds to both the 70S ribosome and the 50S ribosomal subunit in a nucleotide-independent manner.</text>
</comment>
<dbReference type="PANTHER" id="PTHR23305:SF18">
    <property type="entry name" value="OBG-TYPE G DOMAIN-CONTAINING PROTEIN"/>
    <property type="match status" value="1"/>
</dbReference>
<dbReference type="InterPro" id="IPR041706">
    <property type="entry name" value="YchF_N"/>
</dbReference>
<evidence type="ECO:0000259" key="7">
    <source>
        <dbReference type="PROSITE" id="PS51710"/>
    </source>
</evidence>
<dbReference type="InterPro" id="IPR006073">
    <property type="entry name" value="GTP-bd"/>
</dbReference>
<reference evidence="9 10" key="1">
    <citation type="journal article" date="2016" name="Nat. Commun.">
        <title>Thousands of microbial genomes shed light on interconnected biogeochemical processes in an aquifer system.</title>
        <authorList>
            <person name="Anantharaman K."/>
            <person name="Brown C.T."/>
            <person name="Hug L.A."/>
            <person name="Sharon I."/>
            <person name="Castelle C.J."/>
            <person name="Probst A.J."/>
            <person name="Thomas B.C."/>
            <person name="Singh A."/>
            <person name="Wilkins M.J."/>
            <person name="Karaoz U."/>
            <person name="Brodie E.L."/>
            <person name="Williams K.H."/>
            <person name="Hubbard S.S."/>
            <person name="Banfield J.F."/>
        </authorList>
    </citation>
    <scope>NUCLEOTIDE SEQUENCE [LARGE SCALE GENOMIC DNA]</scope>
</reference>
<evidence type="ECO:0000256" key="6">
    <source>
        <dbReference type="HAMAP-Rule" id="MF_00944"/>
    </source>
</evidence>
<keyword evidence="2" id="KW-0479">Metal-binding</keyword>
<dbReference type="InterPro" id="IPR012675">
    <property type="entry name" value="Beta-grasp_dom_sf"/>
</dbReference>
<dbReference type="NCBIfam" id="TIGR00092">
    <property type="entry name" value="redox-regulated ATPase YchF"/>
    <property type="match status" value="1"/>
</dbReference>
<dbReference type="STRING" id="1802617.A2886_02100"/>
<evidence type="ECO:0000313" key="10">
    <source>
        <dbReference type="Proteomes" id="UP000176608"/>
    </source>
</evidence>
<accession>A0A1F4URZ2</accession>
<evidence type="ECO:0000256" key="4">
    <source>
        <dbReference type="ARBA" id="ARBA00022840"/>
    </source>
</evidence>
<evidence type="ECO:0000256" key="2">
    <source>
        <dbReference type="ARBA" id="ARBA00022723"/>
    </source>
</evidence>
<dbReference type="SUPFAM" id="SSF52540">
    <property type="entry name" value="P-loop containing nucleoside triphosphate hydrolases"/>
    <property type="match status" value="1"/>
</dbReference>
<evidence type="ECO:0000313" key="9">
    <source>
        <dbReference type="EMBL" id="OGC47560.1"/>
    </source>
</evidence>
<dbReference type="Proteomes" id="UP000176608">
    <property type="component" value="Unassembled WGS sequence"/>
</dbReference>
<keyword evidence="5" id="KW-0460">Magnesium</keyword>
<keyword evidence="3 6" id="KW-0547">Nucleotide-binding</keyword>
<dbReference type="PIRSF" id="PIRSF006641">
    <property type="entry name" value="CHP00092"/>
    <property type="match status" value="1"/>
</dbReference>
<dbReference type="InterPro" id="IPR023192">
    <property type="entry name" value="TGS-like_dom_sf"/>
</dbReference>
<dbReference type="Pfam" id="PF01926">
    <property type="entry name" value="MMR_HSR1"/>
    <property type="match status" value="1"/>
</dbReference>
<dbReference type="GO" id="GO:0005737">
    <property type="term" value="C:cytoplasm"/>
    <property type="evidence" value="ECO:0007669"/>
    <property type="project" value="TreeGrafter"/>
</dbReference>